<dbReference type="CDD" id="cd00590">
    <property type="entry name" value="RRM_SF"/>
    <property type="match status" value="1"/>
</dbReference>
<dbReference type="InterPro" id="IPR000504">
    <property type="entry name" value="RRM_dom"/>
</dbReference>
<dbReference type="Pfam" id="PF00076">
    <property type="entry name" value="RRM_1"/>
    <property type="match status" value="1"/>
</dbReference>
<feature type="compositionally biased region" description="Low complexity" evidence="2">
    <location>
        <begin position="145"/>
        <end position="172"/>
    </location>
</feature>
<feature type="domain" description="RRM" evidence="3">
    <location>
        <begin position="16"/>
        <end position="95"/>
    </location>
</feature>
<feature type="region of interest" description="Disordered" evidence="2">
    <location>
        <begin position="409"/>
        <end position="490"/>
    </location>
</feature>
<keyword evidence="5" id="KW-1185">Reference proteome</keyword>
<evidence type="ECO:0000256" key="1">
    <source>
        <dbReference type="PROSITE-ProRule" id="PRU00176"/>
    </source>
</evidence>
<dbReference type="Proteomes" id="UP000695562">
    <property type="component" value="Unassembled WGS sequence"/>
</dbReference>
<dbReference type="PROSITE" id="PS50102">
    <property type="entry name" value="RRM"/>
    <property type="match status" value="1"/>
</dbReference>
<dbReference type="EMBL" id="AJWJ01000095">
    <property type="protein sequence ID" value="KAF2075556.1"/>
    <property type="molecule type" value="Genomic_DNA"/>
</dbReference>
<dbReference type="AlphaFoldDB" id="A0A8J4UUJ7"/>
<evidence type="ECO:0000313" key="5">
    <source>
        <dbReference type="Proteomes" id="UP000695562"/>
    </source>
</evidence>
<name>A0A8J4UUJ7_9MYCE</name>
<dbReference type="OrthoDB" id="193499at2759"/>
<accession>A0A8J4UUJ7</accession>
<protein>
    <recommendedName>
        <fullName evidence="3">RRM domain-containing protein</fullName>
    </recommendedName>
</protein>
<comment type="caution">
    <text evidence="4">The sequence shown here is derived from an EMBL/GenBank/DDBJ whole genome shotgun (WGS) entry which is preliminary data.</text>
</comment>
<dbReference type="InterPro" id="IPR012677">
    <property type="entry name" value="Nucleotide-bd_a/b_plait_sf"/>
</dbReference>
<dbReference type="FunFam" id="3.30.70.330:FF:001806">
    <property type="match status" value="1"/>
</dbReference>
<feature type="region of interest" description="Disordered" evidence="2">
    <location>
        <begin position="241"/>
        <end position="260"/>
    </location>
</feature>
<evidence type="ECO:0000259" key="3">
    <source>
        <dbReference type="PROSITE" id="PS50102"/>
    </source>
</evidence>
<organism evidence="4 5">
    <name type="scientific">Polysphondylium violaceum</name>
    <dbReference type="NCBI Taxonomy" id="133409"/>
    <lineage>
        <taxon>Eukaryota</taxon>
        <taxon>Amoebozoa</taxon>
        <taxon>Evosea</taxon>
        <taxon>Eumycetozoa</taxon>
        <taxon>Dictyostelia</taxon>
        <taxon>Dictyosteliales</taxon>
        <taxon>Dictyosteliaceae</taxon>
        <taxon>Polysphondylium</taxon>
    </lineage>
</organism>
<gene>
    <name evidence="4" type="ORF">CYY_003142</name>
</gene>
<keyword evidence="1" id="KW-0694">RNA-binding</keyword>
<evidence type="ECO:0000256" key="2">
    <source>
        <dbReference type="SAM" id="MobiDB-lite"/>
    </source>
</evidence>
<feature type="region of interest" description="Disordered" evidence="2">
    <location>
        <begin position="120"/>
        <end position="186"/>
    </location>
</feature>
<dbReference type="PANTHER" id="PTHR48034">
    <property type="entry name" value="TRANSFORMER-2 SEX-DETERMINING PROTEIN-RELATED"/>
    <property type="match status" value="1"/>
</dbReference>
<reference evidence="4" key="1">
    <citation type="submission" date="2020-01" db="EMBL/GenBank/DDBJ databases">
        <title>Development of genomics and gene disruption for Polysphondylium violaceum indicates a role for the polyketide synthase stlB in stalk morphogenesis.</title>
        <authorList>
            <person name="Narita B."/>
            <person name="Kawabe Y."/>
            <person name="Kin K."/>
            <person name="Saito T."/>
            <person name="Gibbs R."/>
            <person name="Kuspa A."/>
            <person name="Muzny D."/>
            <person name="Queller D."/>
            <person name="Richards S."/>
            <person name="Strassman J."/>
            <person name="Sucgang R."/>
            <person name="Worley K."/>
            <person name="Schaap P."/>
        </authorList>
    </citation>
    <scope>NUCLEOTIDE SEQUENCE</scope>
    <source>
        <strain evidence="4">QSvi11</strain>
    </source>
</reference>
<proteinExistence type="predicted"/>
<dbReference type="SMART" id="SM00360">
    <property type="entry name" value="RRM"/>
    <property type="match status" value="1"/>
</dbReference>
<sequence length="594" mass="65188">MNEVALSSTLVDRTSSTIYVSNIRHSTPINSIFNIFSKYGPLNRCEIPENKFGKTRGFAFIEFENKLHAFTAFEDLAKQEILLDGRVLKLEWARATKLYKEDIQNLSTESKEKIMGSFSRNHNFDSRFSKKRKTPKRPTSFNGVPSQSIPNQNSTSPSSSSSQSSSSSYGSSIHLNGASPPGYPEQIASNTLSSILSSAMNSSNTIGTGQNTVAAAIQQHQQQQQQLQQQQLQLTPKKKTPTFIKKEDGSPLLSDSSPTLGNNGLIHSGLSNGIPLQSLKKSNNSVLLQQQSSSLSSSSKQINNGVPNHLVGSNVISASNPLLPIPQPPGGLSKSINGTAIAPSFSDMISANPAAHSDSIISPPSNYSSYFGIPTFQQSIDFNLNFNNTITNLSNLDLRGINISDNINQNQQSSNTLNKSTNNQNTNNQNNKNNNNNNNNNININNNNINNNQQQTIQPPQQTQQQQQQQQTIQPPTQQQQTQQTQQNTATNNAAINTNKNASQFTNQLPNTFFNNDEYLTELNASLHSIHHGGNSFNSNNIHMPISNHYFASSQDPVFVSTPPGINSFSHFSTNYSPIASFNNNNTFFNSNFN</sequence>
<dbReference type="InterPro" id="IPR050441">
    <property type="entry name" value="RBM"/>
</dbReference>
<dbReference type="InterPro" id="IPR035979">
    <property type="entry name" value="RBD_domain_sf"/>
</dbReference>
<dbReference type="GO" id="GO:0003723">
    <property type="term" value="F:RNA binding"/>
    <property type="evidence" value="ECO:0007669"/>
    <property type="project" value="UniProtKB-UniRule"/>
</dbReference>
<evidence type="ECO:0000313" key="4">
    <source>
        <dbReference type="EMBL" id="KAF2075556.1"/>
    </source>
</evidence>
<dbReference type="SUPFAM" id="SSF54928">
    <property type="entry name" value="RNA-binding domain, RBD"/>
    <property type="match status" value="1"/>
</dbReference>
<dbReference type="Gene3D" id="3.30.70.330">
    <property type="match status" value="1"/>
</dbReference>